<dbReference type="OrthoDB" id="4378831at2"/>
<dbReference type="AlphaFoldDB" id="A0A0K0XHC1"/>
<organism evidence="2 3">
    <name type="scientific">Mycolicibacterium goodii</name>
    <name type="common">Mycobacterium goodii</name>
    <dbReference type="NCBI Taxonomy" id="134601"/>
    <lineage>
        <taxon>Bacteria</taxon>
        <taxon>Bacillati</taxon>
        <taxon>Actinomycetota</taxon>
        <taxon>Actinomycetes</taxon>
        <taxon>Mycobacteriales</taxon>
        <taxon>Mycobacteriaceae</taxon>
        <taxon>Mycolicibacterium</taxon>
    </lineage>
</organism>
<dbReference type="PATRIC" id="fig|134601.6.peg.6663"/>
<dbReference type="KEGG" id="mgo:AFA91_32225"/>
<accession>A0A0K0XHC1</accession>
<dbReference type="EMBL" id="CP012150">
    <property type="protein sequence ID" value="AKS36808.1"/>
    <property type="molecule type" value="Genomic_DNA"/>
</dbReference>
<dbReference type="RefSeq" id="WP_049749186.1">
    <property type="nucleotide sequence ID" value="NZ_CP012150.1"/>
</dbReference>
<name>A0A0K0XHC1_MYCGD</name>
<dbReference type="Pfam" id="PF09994">
    <property type="entry name" value="T6SS_Tle1-like_cat"/>
    <property type="match status" value="1"/>
</dbReference>
<reference evidence="2 3" key="1">
    <citation type="submission" date="2015-07" db="EMBL/GenBank/DDBJ databases">
        <title>Complete genome sequence of Mycobacterium goodii X7B, a facultative thermophilic biodesulfurizing bacterium.</title>
        <authorList>
            <person name="Yu B."/>
            <person name="Li F."/>
            <person name="Xu P."/>
        </authorList>
    </citation>
    <scope>NUCLEOTIDE SEQUENCE [LARGE SCALE GENOMIC DNA]</scope>
    <source>
        <strain evidence="2 3">X7B</strain>
    </source>
</reference>
<evidence type="ECO:0000313" key="3">
    <source>
        <dbReference type="Proteomes" id="UP000062255"/>
    </source>
</evidence>
<sequence>MKNIVLCFDQAGGHSGSGAQTNTKALSALLDDAGQLTWYHCGRKLPMHRRATAVAEARATVVEAYNVLRDAWKPGDQIFVFGAASGGHLAGELANLLGTVGLVPATFDDPLGLVDYALSTYVLPRTPRSDQDWRRVSAVTAGLLGDGTSAVPVRFLGLWDAAAIPGTPGDPGLLANVEGGRHAVAIDAPHRAMHHGARLDEVWFRGSHCDVTGGRGACMPLAELALDWVLDGAVAAGLQVRERDFTAGDVEALAGSSPTIGIRRVPLDAEVHASVGVYLRSHPKYWRRFPARIRWADTEWSARGERLARVAGHASATDAPRCVELTAVAS</sequence>
<dbReference type="PANTHER" id="PTHR33840:SF1">
    <property type="entry name" value="TLE1 PHOSPHOLIPASE DOMAIN-CONTAINING PROTEIN"/>
    <property type="match status" value="1"/>
</dbReference>
<gene>
    <name evidence="2" type="ORF">AFA91_32225</name>
</gene>
<evidence type="ECO:0000313" key="2">
    <source>
        <dbReference type="EMBL" id="AKS36808.1"/>
    </source>
</evidence>
<evidence type="ECO:0000259" key="1">
    <source>
        <dbReference type="Pfam" id="PF09994"/>
    </source>
</evidence>
<feature type="domain" description="T6SS Phospholipase effector Tle1-like catalytic" evidence="1">
    <location>
        <begin position="2"/>
        <end position="231"/>
    </location>
</feature>
<proteinExistence type="predicted"/>
<dbReference type="PANTHER" id="PTHR33840">
    <property type="match status" value="1"/>
</dbReference>
<dbReference type="STRING" id="134601.AFA91_32225"/>
<dbReference type="InterPro" id="IPR018712">
    <property type="entry name" value="Tle1-like_cat"/>
</dbReference>
<protein>
    <recommendedName>
        <fullName evidence="1">T6SS Phospholipase effector Tle1-like catalytic domain-containing protein</fullName>
    </recommendedName>
</protein>
<dbReference type="Proteomes" id="UP000062255">
    <property type="component" value="Chromosome"/>
</dbReference>